<dbReference type="PROSITE" id="PS50943">
    <property type="entry name" value="HTH_CROC1"/>
    <property type="match status" value="1"/>
</dbReference>
<evidence type="ECO:0000313" key="3">
    <source>
        <dbReference type="EMBL" id="OPG15960.1"/>
    </source>
</evidence>
<dbReference type="Gene3D" id="1.10.260.40">
    <property type="entry name" value="lambda repressor-like DNA-binding domains"/>
    <property type="match status" value="1"/>
</dbReference>
<dbReference type="Pfam" id="PF01381">
    <property type="entry name" value="HTH_3"/>
    <property type="match status" value="1"/>
</dbReference>
<dbReference type="AlphaFoldDB" id="A0A162U9H0"/>
<dbReference type="CDD" id="cd00093">
    <property type="entry name" value="HTH_XRE"/>
    <property type="match status" value="1"/>
</dbReference>
<dbReference type="SUPFAM" id="SSF48452">
    <property type="entry name" value="TPR-like"/>
    <property type="match status" value="1"/>
</dbReference>
<feature type="domain" description="HTH cro/C1-type" evidence="1">
    <location>
        <begin position="7"/>
        <end position="60"/>
    </location>
</feature>
<dbReference type="EMBL" id="MWPS01000026">
    <property type="protein sequence ID" value="OPG15960.1"/>
    <property type="molecule type" value="Genomic_DNA"/>
</dbReference>
<reference evidence="3 5" key="2">
    <citation type="submission" date="2017-02" db="EMBL/GenBank/DDBJ databases">
        <title>Draft genome of Acidibacillus ferrooxidans Huett2.</title>
        <authorList>
            <person name="Schopf S."/>
        </authorList>
    </citation>
    <scope>NUCLEOTIDE SEQUENCE [LARGE SCALE GENOMIC DNA]</scope>
    <source>
        <strain evidence="3 5">Huett2</strain>
    </source>
</reference>
<proteinExistence type="predicted"/>
<dbReference type="Proteomes" id="UP000077421">
    <property type="component" value="Unassembled WGS sequence"/>
</dbReference>
<evidence type="ECO:0000259" key="1">
    <source>
        <dbReference type="PROSITE" id="PS50943"/>
    </source>
</evidence>
<dbReference type="GO" id="GO:0003677">
    <property type="term" value="F:DNA binding"/>
    <property type="evidence" value="ECO:0007669"/>
    <property type="project" value="InterPro"/>
</dbReference>
<protein>
    <recommendedName>
        <fullName evidence="1">HTH cro/C1-type domain-containing protein</fullName>
    </recommendedName>
</protein>
<dbReference type="InterPro" id="IPR019734">
    <property type="entry name" value="TPR_rpt"/>
</dbReference>
<dbReference type="SMART" id="SM00028">
    <property type="entry name" value="TPR"/>
    <property type="match status" value="5"/>
</dbReference>
<dbReference type="Pfam" id="PF13181">
    <property type="entry name" value="TPR_8"/>
    <property type="match status" value="1"/>
</dbReference>
<dbReference type="InterPro" id="IPR011990">
    <property type="entry name" value="TPR-like_helical_dom_sf"/>
</dbReference>
<dbReference type="SMART" id="SM00530">
    <property type="entry name" value="HTH_XRE"/>
    <property type="match status" value="1"/>
</dbReference>
<dbReference type="Proteomes" id="UP000190229">
    <property type="component" value="Unassembled WGS sequence"/>
</dbReference>
<comment type="caution">
    <text evidence="3">The sequence shown here is derived from an EMBL/GenBank/DDBJ whole genome shotgun (WGS) entry which is preliminary data.</text>
</comment>
<dbReference type="SUPFAM" id="SSF47413">
    <property type="entry name" value="lambda repressor-like DNA-binding domains"/>
    <property type="match status" value="1"/>
</dbReference>
<accession>A0A162U9H0</accession>
<name>A0A162U9H0_9BACL</name>
<sequence length="401" mass="45439">MPFGETLRSIRLERRLKQSDLATNGVSRQLISLFESGERLPSYENLEYFARKLDVSVSVFFDNNIDEKVNKLLLILFKQGNFAEKEGRWSEALKCWDNLLELCRSYNNTHKASHAQWHKGLAQCELGQWHDALNTLLPLLVQREFPNSDDTMYPFLQTLARCYRELGQNDHSITFFSLASSLVSPSDERWLRMHINIGSGYLLMGDLQHAECYFEESIEAAKQCGDGHLEVWALLGWVTTHLNRGMIDHVEGRLQRIQKLSDNLGMSEIKTELKHARVVLHRLAKEWNQALTLLDECLAIKKNNVEALGQLLYEKILIAAGTKNRVVGDEALTQIEALPNTVSSHARIWLAIAEYYLAFDNYHAASGALRRARAGQSSLAYDEASSVLALVSKFSPTEGAS</sequence>
<dbReference type="STRING" id="1765683.B2M26_10230"/>
<dbReference type="EMBL" id="LSUQ01000016">
    <property type="protein sequence ID" value="OAG94090.1"/>
    <property type="molecule type" value="Genomic_DNA"/>
</dbReference>
<evidence type="ECO:0000313" key="4">
    <source>
        <dbReference type="Proteomes" id="UP000077421"/>
    </source>
</evidence>
<keyword evidence="5" id="KW-1185">Reference proteome</keyword>
<dbReference type="PANTHER" id="PTHR37038">
    <property type="entry name" value="TRANSCRIPTIONAL REGULATOR-RELATED"/>
    <property type="match status" value="1"/>
</dbReference>
<gene>
    <name evidence="2" type="ORF">AYW79_07070</name>
    <name evidence="3" type="ORF">B2M26_10230</name>
</gene>
<evidence type="ECO:0000313" key="2">
    <source>
        <dbReference type="EMBL" id="OAG94090.1"/>
    </source>
</evidence>
<dbReference type="OrthoDB" id="2371302at2"/>
<dbReference type="InterPro" id="IPR010982">
    <property type="entry name" value="Lambda_DNA-bd_dom_sf"/>
</dbReference>
<reference evidence="2 4" key="1">
    <citation type="submission" date="2016-02" db="EMBL/GenBank/DDBJ databases">
        <title>Draft genome sequence of Acidibacillus ferrooxidans SLC66.</title>
        <authorList>
            <person name="Oliveira G."/>
            <person name="Nancucheo I."/>
            <person name="Dall'Agnol H."/>
            <person name="Johnson B."/>
            <person name="Oliveira R."/>
            <person name="Nunes G.L."/>
            <person name="Tzotzos G."/>
            <person name="Orellana S.C."/>
            <person name="Salim A.C."/>
            <person name="Araujo F.M."/>
        </authorList>
    </citation>
    <scope>NUCLEOTIDE SEQUENCE [LARGE SCALE GENOMIC DNA]</scope>
    <source>
        <strain evidence="2 4">SLC66</strain>
    </source>
</reference>
<dbReference type="Gene3D" id="1.25.40.10">
    <property type="entry name" value="Tetratricopeptide repeat domain"/>
    <property type="match status" value="2"/>
</dbReference>
<evidence type="ECO:0000313" key="5">
    <source>
        <dbReference type="Proteomes" id="UP000190229"/>
    </source>
</evidence>
<dbReference type="InterPro" id="IPR001387">
    <property type="entry name" value="Cro/C1-type_HTH"/>
</dbReference>
<organism evidence="3 5">
    <name type="scientific">Ferroacidibacillus organovorans</name>
    <dbReference type="NCBI Taxonomy" id="1765683"/>
    <lineage>
        <taxon>Bacteria</taxon>
        <taxon>Bacillati</taxon>
        <taxon>Bacillota</taxon>
        <taxon>Bacilli</taxon>
        <taxon>Bacillales</taxon>
        <taxon>Alicyclobacillaceae</taxon>
        <taxon>Ferroacidibacillus</taxon>
    </lineage>
</organism>
<dbReference type="InterPro" id="IPR053163">
    <property type="entry name" value="HTH-type_regulator_Rgg"/>
</dbReference>
<dbReference type="RefSeq" id="WP_079290967.1">
    <property type="nucleotide sequence ID" value="NZ_LSUQ01000016.1"/>
</dbReference>